<dbReference type="KEGG" id="tsu:Tresu_2163"/>
<dbReference type="InterPro" id="IPR002505">
    <property type="entry name" value="PTA_PTB"/>
</dbReference>
<evidence type="ECO:0000313" key="10">
    <source>
        <dbReference type="EMBL" id="AEB15032.1"/>
    </source>
</evidence>
<dbReference type="Gene3D" id="3.40.50.10750">
    <property type="entry name" value="Isocitrate/Isopropylmalate dehydrogenase-like"/>
    <property type="match status" value="1"/>
</dbReference>
<evidence type="ECO:0000313" key="11">
    <source>
        <dbReference type="Proteomes" id="UP000006852"/>
    </source>
</evidence>
<name>F2NWB1_TRES6</name>
<sequence length="343" mass="36086">MDFVSQLKEKAKLAGKKIVLCEGEDKRVVEAAAKIVKEGIAKIILIGNAEECAKAAPGVDLSGIELVDPTTSPDTDKYAELLFKTREGKINKKTGQAEYPTVQDAKNYILKDRTMFGALILKAGDADGFVSGACHSTANTLRPGLQVIKTAPGIKTVSSSFIMVAPECGNKYIKEGVALLADCAINIEPSSEELADIAVATADTAKKIAGIEPRVAMLSFSTKGSGNDDKFFKSVPKVQEAVKLAQEKAPDLALDGEFQFDAAVAPEVGELKAPGSKVAGHANVFVFPNINAGNIGYKIAQRMGGWMAIGPVCQGFAKPLNDLSRGCNVDDIVATVAVTALQA</sequence>
<evidence type="ECO:0000256" key="2">
    <source>
        <dbReference type="ARBA" id="ARBA00004989"/>
    </source>
</evidence>
<comment type="catalytic activity">
    <reaction evidence="1">
        <text>acetyl-CoA + phosphate = acetyl phosphate + CoA</text>
        <dbReference type="Rhea" id="RHEA:19521"/>
        <dbReference type="ChEBI" id="CHEBI:22191"/>
        <dbReference type="ChEBI" id="CHEBI:43474"/>
        <dbReference type="ChEBI" id="CHEBI:57287"/>
        <dbReference type="ChEBI" id="CHEBI:57288"/>
        <dbReference type="EC" id="2.3.1.8"/>
    </reaction>
</comment>
<dbReference type="Gene3D" id="3.40.50.10950">
    <property type="match status" value="1"/>
</dbReference>
<dbReference type="RefSeq" id="WP_013702285.1">
    <property type="nucleotide sequence ID" value="NC_015385.1"/>
</dbReference>
<dbReference type="InterPro" id="IPR050500">
    <property type="entry name" value="Phos_Acetyltrans/Butyryltrans"/>
</dbReference>
<dbReference type="NCBIfam" id="NF007233">
    <property type="entry name" value="PRK09653.1"/>
    <property type="match status" value="1"/>
</dbReference>
<dbReference type="InterPro" id="IPR042113">
    <property type="entry name" value="P_AcTrfase_dom1"/>
</dbReference>
<dbReference type="HOGENOM" id="CLU_019723_0_1_12"/>
<accession>F2NWB1</accession>
<dbReference type="AlphaFoldDB" id="F2NWB1"/>
<evidence type="ECO:0000256" key="7">
    <source>
        <dbReference type="ARBA" id="ARBA00023315"/>
    </source>
</evidence>
<evidence type="ECO:0000256" key="5">
    <source>
        <dbReference type="ARBA" id="ARBA00021528"/>
    </source>
</evidence>
<dbReference type="Proteomes" id="UP000006852">
    <property type="component" value="Chromosome"/>
</dbReference>
<dbReference type="InterPro" id="IPR004614">
    <property type="entry name" value="P_AcTrfase"/>
</dbReference>
<keyword evidence="7 10" id="KW-0012">Acyltransferase</keyword>
<dbReference type="EC" id="2.3.1.8" evidence="4"/>
<dbReference type="PANTHER" id="PTHR43356:SF3">
    <property type="entry name" value="PHOSPHATE ACETYLTRANSFERASE"/>
    <property type="match status" value="1"/>
</dbReference>
<dbReference type="GO" id="GO:0008959">
    <property type="term" value="F:phosphate acetyltransferase activity"/>
    <property type="evidence" value="ECO:0007669"/>
    <property type="project" value="UniProtKB-EC"/>
</dbReference>
<dbReference type="InterPro" id="IPR012147">
    <property type="entry name" value="P_Ac_Bu_trans"/>
</dbReference>
<organism evidence="10 11">
    <name type="scientific">Treponema succinifaciens (strain ATCC 33096 / DSM 2489 / 6091)</name>
    <dbReference type="NCBI Taxonomy" id="869209"/>
    <lineage>
        <taxon>Bacteria</taxon>
        <taxon>Pseudomonadati</taxon>
        <taxon>Spirochaetota</taxon>
        <taxon>Spirochaetia</taxon>
        <taxon>Spirochaetales</taxon>
        <taxon>Treponemataceae</taxon>
        <taxon>Treponema</taxon>
    </lineage>
</organism>
<reference evidence="10 11" key="1">
    <citation type="journal article" date="2011" name="Stand. Genomic Sci.">
        <title>Complete genome sequence of Treponema succinifaciens type strain (6091).</title>
        <authorList>
            <person name="Han C."/>
            <person name="Gronow S."/>
            <person name="Teshima H."/>
            <person name="Lapidus A."/>
            <person name="Nolan M."/>
            <person name="Lucas S."/>
            <person name="Hammon N."/>
            <person name="Deshpande S."/>
            <person name="Cheng J.F."/>
            <person name="Zeytun A."/>
            <person name="Tapia R."/>
            <person name="Goodwin L."/>
            <person name="Pitluck S."/>
            <person name="Liolios K."/>
            <person name="Pagani I."/>
            <person name="Ivanova N."/>
            <person name="Mavromatis K."/>
            <person name="Mikhailova N."/>
            <person name="Huntemann M."/>
            <person name="Pati A."/>
            <person name="Chen A."/>
            <person name="Palaniappan K."/>
            <person name="Land M."/>
            <person name="Hauser L."/>
            <person name="Brambilla E.M."/>
            <person name="Rohde M."/>
            <person name="Goker M."/>
            <person name="Woyke T."/>
            <person name="Bristow J."/>
            <person name="Eisen J.A."/>
            <person name="Markowitz V."/>
            <person name="Hugenholtz P."/>
            <person name="Kyrpides N.C."/>
            <person name="Klenk H.P."/>
            <person name="Detter J.C."/>
        </authorList>
    </citation>
    <scope>NUCLEOTIDE SEQUENCE [LARGE SCALE GENOMIC DNA]</scope>
    <source>
        <strain evidence="11">ATCC 33096 / DSM 2489 / 6091</strain>
    </source>
</reference>
<comment type="similarity">
    <text evidence="3">Belongs to the phosphate acetyltransferase and butyryltransferase family.</text>
</comment>
<evidence type="ECO:0000256" key="1">
    <source>
        <dbReference type="ARBA" id="ARBA00000705"/>
    </source>
</evidence>
<protein>
    <recommendedName>
        <fullName evidence="5">Phosphate acetyltransferase</fullName>
        <ecNumber evidence="4">2.3.1.8</ecNumber>
    </recommendedName>
    <alternativeName>
        <fullName evidence="8">Phosphotransacetylase</fullName>
    </alternativeName>
</protein>
<keyword evidence="6 10" id="KW-0808">Transferase</keyword>
<keyword evidence="11" id="KW-1185">Reference proteome</keyword>
<dbReference type="eggNOG" id="COG0280">
    <property type="taxonomic scope" value="Bacteria"/>
</dbReference>
<dbReference type="PANTHER" id="PTHR43356">
    <property type="entry name" value="PHOSPHATE ACETYLTRANSFERASE"/>
    <property type="match status" value="1"/>
</dbReference>
<dbReference type="STRING" id="869209.Tresu_2163"/>
<evidence type="ECO:0000256" key="3">
    <source>
        <dbReference type="ARBA" id="ARBA00005656"/>
    </source>
</evidence>
<dbReference type="Pfam" id="PF01515">
    <property type="entry name" value="PTA_PTB"/>
    <property type="match status" value="1"/>
</dbReference>
<gene>
    <name evidence="10" type="ordered locus">Tresu_2163</name>
</gene>
<evidence type="ECO:0000256" key="6">
    <source>
        <dbReference type="ARBA" id="ARBA00022679"/>
    </source>
</evidence>
<comment type="pathway">
    <text evidence="2">Metabolic intermediate biosynthesis; acetyl-CoA biosynthesis; acetyl-CoA from acetate: step 2/2.</text>
</comment>
<dbReference type="NCBIfam" id="TIGR00651">
    <property type="entry name" value="pta"/>
    <property type="match status" value="1"/>
</dbReference>
<proteinExistence type="inferred from homology"/>
<evidence type="ECO:0000256" key="8">
    <source>
        <dbReference type="ARBA" id="ARBA00031108"/>
    </source>
</evidence>
<reference evidence="11" key="2">
    <citation type="submission" date="2011-04" db="EMBL/GenBank/DDBJ databases">
        <title>The complete genome of chromosome of Treponema succinifaciens DSM 2489.</title>
        <authorList>
            <person name="Lucas S."/>
            <person name="Copeland A."/>
            <person name="Lapidus A."/>
            <person name="Bruce D."/>
            <person name="Goodwin L."/>
            <person name="Pitluck S."/>
            <person name="Peters L."/>
            <person name="Kyrpides N."/>
            <person name="Mavromatis K."/>
            <person name="Ivanova N."/>
            <person name="Ovchinnikova G."/>
            <person name="Teshima H."/>
            <person name="Detter J.C."/>
            <person name="Tapia R."/>
            <person name="Han C."/>
            <person name="Land M."/>
            <person name="Hauser L."/>
            <person name="Markowitz V."/>
            <person name="Cheng J.-F."/>
            <person name="Hugenholtz P."/>
            <person name="Woyke T."/>
            <person name="Wu D."/>
            <person name="Gronow S."/>
            <person name="Wellnitz S."/>
            <person name="Brambilla E."/>
            <person name="Klenk H.-P."/>
            <person name="Eisen J.A."/>
        </authorList>
    </citation>
    <scope>NUCLEOTIDE SEQUENCE [LARGE SCALE GENOMIC DNA]</scope>
    <source>
        <strain evidence="11">ATCC 33096 / DSM 2489 / 6091</strain>
    </source>
</reference>
<dbReference type="OrthoDB" id="9805787at2"/>
<feature type="domain" description="Phosphate acetyl/butaryl transferase" evidence="9">
    <location>
        <begin position="3"/>
        <end position="340"/>
    </location>
</feature>
<dbReference type="SUPFAM" id="SSF53659">
    <property type="entry name" value="Isocitrate/Isopropylmalate dehydrogenase-like"/>
    <property type="match status" value="1"/>
</dbReference>
<dbReference type="PIRSF" id="PIRSF000428">
    <property type="entry name" value="P_Ac_trans"/>
    <property type="match status" value="1"/>
</dbReference>
<dbReference type="InterPro" id="IPR042112">
    <property type="entry name" value="P_AcTrfase_dom2"/>
</dbReference>
<dbReference type="EMBL" id="CP002631">
    <property type="protein sequence ID" value="AEB15032.1"/>
    <property type="molecule type" value="Genomic_DNA"/>
</dbReference>
<dbReference type="GeneID" id="302999286"/>
<evidence type="ECO:0000259" key="9">
    <source>
        <dbReference type="Pfam" id="PF01515"/>
    </source>
</evidence>
<evidence type="ECO:0000256" key="4">
    <source>
        <dbReference type="ARBA" id="ARBA00012707"/>
    </source>
</evidence>